<evidence type="ECO:0000256" key="1">
    <source>
        <dbReference type="ARBA" id="ARBA00022723"/>
    </source>
</evidence>
<dbReference type="PROSITE" id="PS01358">
    <property type="entry name" value="ZF_RANBP2_1"/>
    <property type="match status" value="2"/>
</dbReference>
<proteinExistence type="predicted"/>
<evidence type="ECO:0000313" key="7">
    <source>
        <dbReference type="EMBL" id="RKN10109.1"/>
    </source>
</evidence>
<evidence type="ECO:0000313" key="9">
    <source>
        <dbReference type="Proteomes" id="UP000268652"/>
    </source>
</evidence>
<dbReference type="Proteomes" id="UP000275024">
    <property type="component" value="Unassembled WGS sequence"/>
</dbReference>
<keyword evidence="3" id="KW-0862">Zinc</keyword>
<dbReference type="PROSITE" id="PS50199">
    <property type="entry name" value="ZF_RANBP2_2"/>
    <property type="match status" value="1"/>
</dbReference>
<keyword evidence="5" id="KW-1133">Transmembrane helix</keyword>
<keyword evidence="5" id="KW-0472">Membrane</keyword>
<dbReference type="GO" id="GO:0008270">
    <property type="term" value="F:zinc ion binding"/>
    <property type="evidence" value="ECO:0007669"/>
    <property type="project" value="UniProtKB-KW"/>
</dbReference>
<reference evidence="9 10" key="1">
    <citation type="submission" date="2018-09" db="EMBL/GenBank/DDBJ databases">
        <title>Streptomyces sp. nov. DS1-2, an endophytic actinomycete isolated from roots of Dendrobium scabrilingue.</title>
        <authorList>
            <person name="Kuncharoen N."/>
            <person name="Kudo T."/>
            <person name="Ohkuma M."/>
            <person name="Yuki M."/>
            <person name="Tanasupawat S."/>
        </authorList>
    </citation>
    <scope>NUCLEOTIDE SEQUENCE [LARGE SCALE GENOMIC DNA]</scope>
    <source>
        <strain evidence="7 10">AZ1-7</strain>
        <strain evidence="8 9">DS1-2</strain>
    </source>
</reference>
<evidence type="ECO:0000259" key="6">
    <source>
        <dbReference type="PROSITE" id="PS50199"/>
    </source>
</evidence>
<dbReference type="RefSeq" id="WP_120696790.1">
    <property type="nucleotide sequence ID" value="NZ_RBDX01000006.1"/>
</dbReference>
<keyword evidence="5" id="KW-0812">Transmembrane</keyword>
<dbReference type="EMBL" id="RBDX01000006">
    <property type="protein sequence ID" value="RKN10109.1"/>
    <property type="molecule type" value="Genomic_DNA"/>
</dbReference>
<evidence type="ECO:0000313" key="8">
    <source>
        <dbReference type="EMBL" id="RKN24451.1"/>
    </source>
</evidence>
<evidence type="ECO:0000256" key="4">
    <source>
        <dbReference type="SAM" id="MobiDB-lite"/>
    </source>
</evidence>
<organism evidence="7 10">
    <name type="scientific">Streptomyces radicis</name>
    <dbReference type="NCBI Taxonomy" id="1750517"/>
    <lineage>
        <taxon>Bacteria</taxon>
        <taxon>Bacillati</taxon>
        <taxon>Actinomycetota</taxon>
        <taxon>Actinomycetes</taxon>
        <taxon>Kitasatosporales</taxon>
        <taxon>Streptomycetaceae</taxon>
        <taxon>Streptomyces</taxon>
    </lineage>
</organism>
<keyword evidence="1" id="KW-0479">Metal-binding</keyword>
<gene>
    <name evidence="8" type="ORF">D7318_11275</name>
    <name evidence="7" type="ORF">D7319_10095</name>
</gene>
<name>A0A3A9WBI7_9ACTN</name>
<evidence type="ECO:0000256" key="2">
    <source>
        <dbReference type="ARBA" id="ARBA00022771"/>
    </source>
</evidence>
<dbReference type="OrthoDB" id="3636727at2"/>
<dbReference type="Proteomes" id="UP000268652">
    <property type="component" value="Unassembled WGS sequence"/>
</dbReference>
<protein>
    <recommendedName>
        <fullName evidence="6">RanBP2-type domain-containing protein</fullName>
    </recommendedName>
</protein>
<feature type="compositionally biased region" description="Low complexity" evidence="4">
    <location>
        <begin position="174"/>
        <end position="188"/>
    </location>
</feature>
<feature type="region of interest" description="Disordered" evidence="4">
    <location>
        <begin position="28"/>
        <end position="52"/>
    </location>
</feature>
<feature type="region of interest" description="Disordered" evidence="4">
    <location>
        <begin position="166"/>
        <end position="188"/>
    </location>
</feature>
<sequence length="286" mass="30345">MPGATWRCGECDTYNGVEVDVCDICAARRPPEPAPPPPSPAEPERFEPESFEPVPFEPVPVWTAPVEAAPDARDFEPGPSPAWICELCGTHNGLGEHTCVRCGAPDDLRFAPDDLFARAPTPPAPRRAYDRRPPERSQWWGCLVALLLVAGFVMGGALTLDLFGNEDGQGGDGEPPSGASATPSGPCPDAVAERLADPERARLVASYGVVSGSVVLCRDADGALWYVETPDGGEPGMPLAARETEFGFVADDPPTTRYEIRDDVLVVIEDGETVGEVPLTPEAPTG</sequence>
<comment type="caution">
    <text evidence="7">The sequence shown here is derived from an EMBL/GenBank/DDBJ whole genome shotgun (WGS) entry which is preliminary data.</text>
</comment>
<dbReference type="InterPro" id="IPR001876">
    <property type="entry name" value="Znf_RanBP2"/>
</dbReference>
<evidence type="ECO:0000256" key="5">
    <source>
        <dbReference type="SAM" id="Phobius"/>
    </source>
</evidence>
<feature type="compositionally biased region" description="Pro residues" evidence="4">
    <location>
        <begin position="32"/>
        <end position="41"/>
    </location>
</feature>
<dbReference type="SMART" id="SM00547">
    <property type="entry name" value="ZnF_RBZ"/>
    <property type="match status" value="2"/>
</dbReference>
<dbReference type="EMBL" id="RBDY01000006">
    <property type="protein sequence ID" value="RKN24451.1"/>
    <property type="molecule type" value="Genomic_DNA"/>
</dbReference>
<keyword evidence="9" id="KW-1185">Reference proteome</keyword>
<feature type="domain" description="RanBP2-type" evidence="6">
    <location>
        <begin position="76"/>
        <end position="108"/>
    </location>
</feature>
<dbReference type="Pfam" id="PF00641">
    <property type="entry name" value="Zn_ribbon_RanBP"/>
    <property type="match status" value="1"/>
</dbReference>
<feature type="transmembrane region" description="Helical" evidence="5">
    <location>
        <begin position="139"/>
        <end position="160"/>
    </location>
</feature>
<accession>A0A3A9WBI7</accession>
<evidence type="ECO:0000313" key="10">
    <source>
        <dbReference type="Proteomes" id="UP000275024"/>
    </source>
</evidence>
<evidence type="ECO:0000256" key="3">
    <source>
        <dbReference type="ARBA" id="ARBA00022833"/>
    </source>
</evidence>
<dbReference type="AlphaFoldDB" id="A0A3A9WBI7"/>
<keyword evidence="2" id="KW-0863">Zinc-finger</keyword>